<reference evidence="1 2" key="1">
    <citation type="journal article" name="Sci. Rep.">
        <title>Genome-scale phylogenetic analyses confirm Olpidium as the closest living zoosporic fungus to the non-flagellated, terrestrial fungi.</title>
        <authorList>
            <person name="Chang Y."/>
            <person name="Rochon D."/>
            <person name="Sekimoto S."/>
            <person name="Wang Y."/>
            <person name="Chovatia M."/>
            <person name="Sandor L."/>
            <person name="Salamov A."/>
            <person name="Grigoriev I.V."/>
            <person name="Stajich J.E."/>
            <person name="Spatafora J.W."/>
        </authorList>
    </citation>
    <scope>NUCLEOTIDE SEQUENCE [LARGE SCALE GENOMIC DNA]</scope>
    <source>
        <strain evidence="1">S191</strain>
    </source>
</reference>
<dbReference type="OrthoDB" id="10004862at2759"/>
<dbReference type="Proteomes" id="UP000673691">
    <property type="component" value="Unassembled WGS sequence"/>
</dbReference>
<comment type="caution">
    <text evidence="1">The sequence shown here is derived from an EMBL/GenBank/DDBJ whole genome shotgun (WGS) entry which is preliminary data.</text>
</comment>
<name>A0A8H8A083_9FUNG</name>
<evidence type="ECO:0000313" key="1">
    <source>
        <dbReference type="EMBL" id="KAG5462642.1"/>
    </source>
</evidence>
<sequence length="158" mass="17775">MPVGSAASLAAAAASGCAKRQQPLAAAVRGSRGSDLLRRLLPPQTTPLSRAAKDMISRNHRYHYIFHENEVFHNHLAHHVVAVQALGCEDFGACRFDDLWAAYDSYLPKKPRRRTDVNINDANWRNWLGDHRCSKDGRSVRFLVSARGKAVSPRRHYF</sequence>
<dbReference type="EMBL" id="JAEFCI010001847">
    <property type="protein sequence ID" value="KAG5462642.1"/>
    <property type="molecule type" value="Genomic_DNA"/>
</dbReference>
<protein>
    <submittedName>
        <fullName evidence="1">Uncharacterized protein</fullName>
    </submittedName>
</protein>
<organism evidence="1 2">
    <name type="scientific">Olpidium bornovanus</name>
    <dbReference type="NCBI Taxonomy" id="278681"/>
    <lineage>
        <taxon>Eukaryota</taxon>
        <taxon>Fungi</taxon>
        <taxon>Fungi incertae sedis</taxon>
        <taxon>Olpidiomycota</taxon>
        <taxon>Olpidiomycotina</taxon>
        <taxon>Olpidiomycetes</taxon>
        <taxon>Olpidiales</taxon>
        <taxon>Olpidiaceae</taxon>
        <taxon>Olpidium</taxon>
    </lineage>
</organism>
<keyword evidence="2" id="KW-1185">Reference proteome</keyword>
<proteinExistence type="predicted"/>
<evidence type="ECO:0000313" key="2">
    <source>
        <dbReference type="Proteomes" id="UP000673691"/>
    </source>
</evidence>
<dbReference type="AlphaFoldDB" id="A0A8H8A083"/>
<gene>
    <name evidence="1" type="ORF">BJ554DRAFT_4273</name>
</gene>
<accession>A0A8H8A083</accession>